<accession>A0ABQ7QVL2</accession>
<proteinExistence type="predicted"/>
<evidence type="ECO:0000313" key="4">
    <source>
        <dbReference type="EMBL" id="KAG7308565.1"/>
    </source>
</evidence>
<feature type="region of interest" description="Disordered" evidence="2">
    <location>
        <begin position="26"/>
        <end position="50"/>
    </location>
</feature>
<evidence type="ECO:0000313" key="6">
    <source>
        <dbReference type="Proteomes" id="UP000823941"/>
    </source>
</evidence>
<evidence type="ECO:0000256" key="2">
    <source>
        <dbReference type="SAM" id="MobiDB-lite"/>
    </source>
</evidence>
<dbReference type="EMBL" id="JAHIBW010000008">
    <property type="protein sequence ID" value="KAG7308565.1"/>
    <property type="molecule type" value="Genomic_DNA"/>
</dbReference>
<protein>
    <recommendedName>
        <fullName evidence="3">FP protein C-terminal domain-containing protein</fullName>
    </recommendedName>
</protein>
<gene>
    <name evidence="5" type="ORF">JYU34_004927</name>
    <name evidence="4" type="ORF">JYU34_005781</name>
</gene>
<feature type="compositionally biased region" description="Polar residues" evidence="2">
    <location>
        <begin position="33"/>
        <end position="45"/>
    </location>
</feature>
<dbReference type="Proteomes" id="UP000823941">
    <property type="component" value="Chromosome 7"/>
</dbReference>
<feature type="coiled-coil region" evidence="1">
    <location>
        <begin position="57"/>
        <end position="134"/>
    </location>
</feature>
<sequence length="303" mass="35187">MPLNRTPTRELTAKPIQLVSNLKHCSSEPALNDNPTATDPASASRTIKRKRSDSEGLEVFMDEMRTLFKELKNTQAEKIEKLFTAVEEIKSQNYEIRASMEFISQKYDEFKLQLEKLERDHAKSHEYIQSLEEKIDTLERGQRSTCLEIRNIPCNKPETKEMLLKTVTEISRKLNVKMDSQEVKDIFRTKNKDPKKTTVILDLTSVLTKEKVIQMFKKYNKEKPRLSTEDLKLPGPSQPIFISENLSAKMKRVFFLARDFAKMNNFKFCWTSSGKVFLRKTEGEGPILIRCENDIIKLKTTLV</sequence>
<evidence type="ECO:0000313" key="5">
    <source>
        <dbReference type="EMBL" id="KAG7309051.1"/>
    </source>
</evidence>
<keyword evidence="1" id="KW-0175">Coiled coil</keyword>
<dbReference type="InterPro" id="IPR057251">
    <property type="entry name" value="FP_C"/>
</dbReference>
<feature type="domain" description="FP protein C-terminal" evidence="3">
    <location>
        <begin position="248"/>
        <end position="299"/>
    </location>
</feature>
<evidence type="ECO:0000256" key="1">
    <source>
        <dbReference type="SAM" id="Coils"/>
    </source>
</evidence>
<organism evidence="5 6">
    <name type="scientific">Plutella xylostella</name>
    <name type="common">Diamondback moth</name>
    <name type="synonym">Plutella maculipennis</name>
    <dbReference type="NCBI Taxonomy" id="51655"/>
    <lineage>
        <taxon>Eukaryota</taxon>
        <taxon>Metazoa</taxon>
        <taxon>Ecdysozoa</taxon>
        <taxon>Arthropoda</taxon>
        <taxon>Hexapoda</taxon>
        <taxon>Insecta</taxon>
        <taxon>Pterygota</taxon>
        <taxon>Neoptera</taxon>
        <taxon>Endopterygota</taxon>
        <taxon>Lepidoptera</taxon>
        <taxon>Glossata</taxon>
        <taxon>Ditrysia</taxon>
        <taxon>Yponomeutoidea</taxon>
        <taxon>Plutellidae</taxon>
        <taxon>Plutella</taxon>
    </lineage>
</organism>
<keyword evidence="6" id="KW-1185">Reference proteome</keyword>
<evidence type="ECO:0000259" key="3">
    <source>
        <dbReference type="Pfam" id="PF25298"/>
    </source>
</evidence>
<dbReference type="Pfam" id="PF25298">
    <property type="entry name" value="Baculo_FP_2nd"/>
    <property type="match status" value="1"/>
</dbReference>
<name>A0ABQ7QVL2_PLUXY</name>
<comment type="caution">
    <text evidence="5">The sequence shown here is derived from an EMBL/GenBank/DDBJ whole genome shotgun (WGS) entry which is preliminary data.</text>
</comment>
<dbReference type="EMBL" id="JAHIBW010000007">
    <property type="protein sequence ID" value="KAG7309051.1"/>
    <property type="molecule type" value="Genomic_DNA"/>
</dbReference>
<reference evidence="5 6" key="1">
    <citation type="submission" date="2021-06" db="EMBL/GenBank/DDBJ databases">
        <title>A haploid diamondback moth (Plutella xylostella L.) genome assembly resolves 31 chromosomes and identifies a diamide resistance mutation.</title>
        <authorList>
            <person name="Ward C.M."/>
            <person name="Perry K.D."/>
            <person name="Baker G."/>
            <person name="Powis K."/>
            <person name="Heckel D.G."/>
            <person name="Baxter S.W."/>
        </authorList>
    </citation>
    <scope>NUCLEOTIDE SEQUENCE [LARGE SCALE GENOMIC DNA]</scope>
    <source>
        <strain evidence="5 6">LV</strain>
        <tissue evidence="5">Single pupa</tissue>
    </source>
</reference>
<dbReference type="Proteomes" id="UP000823941">
    <property type="component" value="Chromosome 8"/>
</dbReference>